<dbReference type="InterPro" id="IPR010260">
    <property type="entry name" value="AlpA"/>
</dbReference>
<dbReference type="Gene3D" id="1.10.238.160">
    <property type="match status" value="1"/>
</dbReference>
<organism evidence="1 2">
    <name type="scientific">Buttiauxella selenatireducens</name>
    <dbReference type="NCBI Taxonomy" id="3073902"/>
    <lineage>
        <taxon>Bacteria</taxon>
        <taxon>Pseudomonadati</taxon>
        <taxon>Pseudomonadota</taxon>
        <taxon>Gammaproteobacteria</taxon>
        <taxon>Enterobacterales</taxon>
        <taxon>Enterobacteriaceae</taxon>
        <taxon>Buttiauxella</taxon>
    </lineage>
</organism>
<keyword evidence="2" id="KW-1185">Reference proteome</keyword>
<evidence type="ECO:0000313" key="1">
    <source>
        <dbReference type="EMBL" id="WMY72731.1"/>
    </source>
</evidence>
<dbReference type="EMBL" id="CP133838">
    <property type="protein sequence ID" value="WMY72731.1"/>
    <property type="molecule type" value="Genomic_DNA"/>
</dbReference>
<sequence>MSFEQTVIVGKKPQAANDTSVQELGRIADEMALAERLVDMKMAMEITTLSRRTLLDMEERGEFPERVQVTPGRTAWLLSEIVSWINNIPRRSHYDVCDAPANPSESLIQKVARARRQIDAGKFRFLG</sequence>
<dbReference type="RefSeq" id="WP_309874856.1">
    <property type="nucleotide sequence ID" value="NZ_CP133838.1"/>
</dbReference>
<protein>
    <submittedName>
        <fullName evidence="1">AlpA family phage regulatory protein</fullName>
    </submittedName>
</protein>
<accession>A0ABY9S6G9</accession>
<dbReference type="Pfam" id="PF05930">
    <property type="entry name" value="Phage_AlpA"/>
    <property type="match status" value="1"/>
</dbReference>
<gene>
    <name evidence="1" type="ORF">RHD99_14750</name>
</gene>
<dbReference type="Proteomes" id="UP001246690">
    <property type="component" value="Chromosome"/>
</dbReference>
<proteinExistence type="predicted"/>
<evidence type="ECO:0000313" key="2">
    <source>
        <dbReference type="Proteomes" id="UP001246690"/>
    </source>
</evidence>
<name>A0ABY9S6G9_9ENTR</name>
<reference evidence="1 2" key="1">
    <citation type="submission" date="2023-09" db="EMBL/GenBank/DDBJ databases">
        <title>Buttiauxella selenatireducens sp. nov., isolated from the rhizosphere of Cardamine hupingshanesis.</title>
        <authorList>
            <person name="Zhang S."/>
            <person name="Xu Z."/>
            <person name="Wang H."/>
            <person name="Guo Y."/>
        </authorList>
    </citation>
    <scope>NUCLEOTIDE SEQUENCE [LARGE SCALE GENOMIC DNA]</scope>
    <source>
        <strain evidence="1 2">R73</strain>
    </source>
</reference>